<accession>J0WTI4</accession>
<dbReference type="GO" id="GO:0005739">
    <property type="term" value="C:mitochondrion"/>
    <property type="evidence" value="ECO:0007669"/>
    <property type="project" value="TreeGrafter"/>
</dbReference>
<evidence type="ECO:0000313" key="6">
    <source>
        <dbReference type="EMBL" id="EJD36713.1"/>
    </source>
</evidence>
<dbReference type="SUPFAM" id="SSF51621">
    <property type="entry name" value="Phosphoenolpyruvate/pyruvate domain"/>
    <property type="match status" value="1"/>
</dbReference>
<sequence length="208" mass="22089">MPFGTHPTPEDGVRAAVRLVREGGADAIKLEGGKEVAPVVAALVNNGIPVIGHVGLLPTRAAQTGFRVQGRTAEGALRVLRDARAVAEAGAFAFVIEAIPHRVARIATAELNRRGVFTIGIGAGPDCNGQVLVCADALGEWRGHQAKFVRRFAEVGDAAEEGSRAYVAAVKDGSFPDAKKEGYEMEMGEWQRLRNMLAENEPDIVVPD</sequence>
<evidence type="ECO:0000256" key="4">
    <source>
        <dbReference type="ARBA" id="ARBA00022679"/>
    </source>
</evidence>
<comment type="catalytic activity">
    <reaction evidence="5">
        <text>(6R)-5,10-methylene-5,6,7,8-tetrahydrofolate + 3-methyl-2-oxobutanoate + H2O = 2-dehydropantoate + (6S)-5,6,7,8-tetrahydrofolate</text>
        <dbReference type="Rhea" id="RHEA:11824"/>
        <dbReference type="ChEBI" id="CHEBI:11561"/>
        <dbReference type="ChEBI" id="CHEBI:11851"/>
        <dbReference type="ChEBI" id="CHEBI:15377"/>
        <dbReference type="ChEBI" id="CHEBI:15636"/>
        <dbReference type="ChEBI" id="CHEBI:57453"/>
        <dbReference type="EC" id="2.1.2.11"/>
    </reaction>
</comment>
<dbReference type="PANTHER" id="PTHR20881:SF0">
    <property type="entry name" value="3-METHYL-2-OXOBUTANOATE HYDROXYMETHYLTRANSFERASE"/>
    <property type="match status" value="1"/>
</dbReference>
<dbReference type="InterPro" id="IPR040442">
    <property type="entry name" value="Pyrv_kinase-like_dom_sf"/>
</dbReference>
<dbReference type="GO" id="GO:0003864">
    <property type="term" value="F:3-methyl-2-oxobutanoate hydroxymethyltransferase activity"/>
    <property type="evidence" value="ECO:0007669"/>
    <property type="project" value="UniProtKB-EC"/>
</dbReference>
<dbReference type="Proteomes" id="UP000006514">
    <property type="component" value="Unassembled WGS sequence"/>
</dbReference>
<dbReference type="FunCoup" id="J0WTI4">
    <property type="interactions" value="42"/>
</dbReference>
<dbReference type="InParanoid" id="J0WTI4"/>
<dbReference type="Pfam" id="PF02548">
    <property type="entry name" value="Pantoate_transf"/>
    <property type="match status" value="1"/>
</dbReference>
<dbReference type="GO" id="GO:0015940">
    <property type="term" value="P:pantothenate biosynthetic process"/>
    <property type="evidence" value="ECO:0007669"/>
    <property type="project" value="UniProtKB-UniPathway"/>
</dbReference>
<dbReference type="PANTHER" id="PTHR20881">
    <property type="entry name" value="3-METHYL-2-OXOBUTANOATE HYDROXYMETHYLTRANSFERASE"/>
    <property type="match status" value="1"/>
</dbReference>
<dbReference type="eggNOG" id="KOG2949">
    <property type="taxonomic scope" value="Eukaryota"/>
</dbReference>
<dbReference type="EC" id="2.1.2.11" evidence="3"/>
<dbReference type="KEGG" id="adl:AURDEDRAFT_140002"/>
<dbReference type="Gene3D" id="3.20.20.60">
    <property type="entry name" value="Phosphoenolpyruvate-binding domains"/>
    <property type="match status" value="1"/>
</dbReference>
<evidence type="ECO:0000256" key="3">
    <source>
        <dbReference type="ARBA" id="ARBA00012618"/>
    </source>
</evidence>
<dbReference type="OrthoDB" id="425211at2759"/>
<keyword evidence="6" id="KW-0670">Pyruvate</keyword>
<comment type="pathway">
    <text evidence="1">Cofactor biosynthesis; (R)-pantothenate biosynthesis; (R)-pantoate from 3-methyl-2-oxobutanoate: step 1/2.</text>
</comment>
<dbReference type="AlphaFoldDB" id="J0WTI4"/>
<evidence type="ECO:0000256" key="1">
    <source>
        <dbReference type="ARBA" id="ARBA00005033"/>
    </source>
</evidence>
<protein>
    <recommendedName>
        <fullName evidence="3">3-methyl-2-oxobutanoate hydroxymethyltransferase</fullName>
        <ecNumber evidence="3">2.1.2.11</ecNumber>
    </recommendedName>
</protein>
<dbReference type="InterPro" id="IPR003700">
    <property type="entry name" value="Pantoate_hydroxy_MeTrfase"/>
</dbReference>
<dbReference type="GO" id="GO:0000287">
    <property type="term" value="F:magnesium ion binding"/>
    <property type="evidence" value="ECO:0007669"/>
    <property type="project" value="TreeGrafter"/>
</dbReference>
<evidence type="ECO:0000256" key="2">
    <source>
        <dbReference type="ARBA" id="ARBA00008676"/>
    </source>
</evidence>
<dbReference type="UniPathway" id="UPA00028">
    <property type="reaction ID" value="UER00003"/>
</dbReference>
<reference evidence="7" key="1">
    <citation type="journal article" date="2012" name="Science">
        <title>The Paleozoic origin of enzymatic lignin decomposition reconstructed from 31 fungal genomes.</title>
        <authorList>
            <person name="Floudas D."/>
            <person name="Binder M."/>
            <person name="Riley R."/>
            <person name="Barry K."/>
            <person name="Blanchette R.A."/>
            <person name="Henrissat B."/>
            <person name="Martinez A.T."/>
            <person name="Otillar R."/>
            <person name="Spatafora J.W."/>
            <person name="Yadav J.S."/>
            <person name="Aerts A."/>
            <person name="Benoit I."/>
            <person name="Boyd A."/>
            <person name="Carlson A."/>
            <person name="Copeland A."/>
            <person name="Coutinho P.M."/>
            <person name="de Vries R.P."/>
            <person name="Ferreira P."/>
            <person name="Findley K."/>
            <person name="Foster B."/>
            <person name="Gaskell J."/>
            <person name="Glotzer D."/>
            <person name="Gorecki P."/>
            <person name="Heitman J."/>
            <person name="Hesse C."/>
            <person name="Hori C."/>
            <person name="Igarashi K."/>
            <person name="Jurgens J.A."/>
            <person name="Kallen N."/>
            <person name="Kersten P."/>
            <person name="Kohler A."/>
            <person name="Kuees U."/>
            <person name="Kumar T.K.A."/>
            <person name="Kuo A."/>
            <person name="LaButti K."/>
            <person name="Larrondo L.F."/>
            <person name="Lindquist E."/>
            <person name="Ling A."/>
            <person name="Lombard V."/>
            <person name="Lucas S."/>
            <person name="Lundell T."/>
            <person name="Martin R."/>
            <person name="McLaughlin D.J."/>
            <person name="Morgenstern I."/>
            <person name="Morin E."/>
            <person name="Murat C."/>
            <person name="Nagy L.G."/>
            <person name="Nolan M."/>
            <person name="Ohm R.A."/>
            <person name="Patyshakuliyeva A."/>
            <person name="Rokas A."/>
            <person name="Ruiz-Duenas F.J."/>
            <person name="Sabat G."/>
            <person name="Salamov A."/>
            <person name="Samejima M."/>
            <person name="Schmutz J."/>
            <person name="Slot J.C."/>
            <person name="St John F."/>
            <person name="Stenlid J."/>
            <person name="Sun H."/>
            <person name="Sun S."/>
            <person name="Syed K."/>
            <person name="Tsang A."/>
            <person name="Wiebenga A."/>
            <person name="Young D."/>
            <person name="Pisabarro A."/>
            <person name="Eastwood D.C."/>
            <person name="Martin F."/>
            <person name="Cullen D."/>
            <person name="Grigoriev I.V."/>
            <person name="Hibbett D.S."/>
        </authorList>
    </citation>
    <scope>NUCLEOTIDE SEQUENCE [LARGE SCALE GENOMIC DNA]</scope>
    <source>
        <strain evidence="7">TFB10046</strain>
    </source>
</reference>
<name>J0WTI4_AURST</name>
<proteinExistence type="inferred from homology"/>
<dbReference type="OMA" id="KECSADC"/>
<evidence type="ECO:0000256" key="5">
    <source>
        <dbReference type="ARBA" id="ARBA00049172"/>
    </source>
</evidence>
<keyword evidence="7" id="KW-1185">Reference proteome</keyword>
<evidence type="ECO:0000313" key="7">
    <source>
        <dbReference type="Proteomes" id="UP000006514"/>
    </source>
</evidence>
<dbReference type="InterPro" id="IPR015813">
    <property type="entry name" value="Pyrv/PenolPyrv_kinase-like_dom"/>
</dbReference>
<dbReference type="EMBL" id="JH687855">
    <property type="protein sequence ID" value="EJD36713.1"/>
    <property type="molecule type" value="Genomic_DNA"/>
</dbReference>
<organism evidence="6 7">
    <name type="scientific">Auricularia subglabra (strain TFB-10046 / SS5)</name>
    <name type="common">White-rot fungus</name>
    <name type="synonym">Auricularia delicata (strain TFB10046)</name>
    <dbReference type="NCBI Taxonomy" id="717982"/>
    <lineage>
        <taxon>Eukaryota</taxon>
        <taxon>Fungi</taxon>
        <taxon>Dikarya</taxon>
        <taxon>Basidiomycota</taxon>
        <taxon>Agaricomycotina</taxon>
        <taxon>Agaricomycetes</taxon>
        <taxon>Auriculariales</taxon>
        <taxon>Auriculariaceae</taxon>
        <taxon>Auricularia</taxon>
    </lineage>
</organism>
<comment type="similarity">
    <text evidence="2">Belongs to the PanB family.</text>
</comment>
<gene>
    <name evidence="6" type="ORF">AURDEDRAFT_140002</name>
</gene>
<keyword evidence="4" id="KW-0808">Transferase</keyword>